<name>A0A8K0K4H1_LADFU</name>
<keyword evidence="13" id="KW-1015">Disulfide bond</keyword>
<dbReference type="GO" id="GO:0006665">
    <property type="term" value="P:sphingolipid metabolic process"/>
    <property type="evidence" value="ECO:0007669"/>
    <property type="project" value="UniProtKB-KW"/>
</dbReference>
<protein>
    <recommendedName>
        <fullName evidence="16">Acid ceramidase</fullName>
        <ecNumber evidence="6">3.5.1.23</ecNumber>
    </recommendedName>
</protein>
<evidence type="ECO:0000256" key="18">
    <source>
        <dbReference type="PIRSR" id="PIRSR017632-1"/>
    </source>
</evidence>
<dbReference type="GO" id="GO:0017064">
    <property type="term" value="F:fatty acid amide hydrolase activity"/>
    <property type="evidence" value="ECO:0007669"/>
    <property type="project" value="InterPro"/>
</dbReference>
<evidence type="ECO:0000256" key="5">
    <source>
        <dbReference type="ARBA" id="ARBA00005730"/>
    </source>
</evidence>
<evidence type="ECO:0000256" key="12">
    <source>
        <dbReference type="ARBA" id="ARBA00023145"/>
    </source>
</evidence>
<dbReference type="FunFam" id="3.60.60.10:FF:000006">
    <property type="entry name" value="N-acylethanolamine-hydrolyzing acid amidase"/>
    <property type="match status" value="1"/>
</dbReference>
<comment type="pathway">
    <text evidence="3">Lipid metabolism; sphingolipid metabolism.</text>
</comment>
<dbReference type="Gene3D" id="3.60.60.10">
    <property type="entry name" value="Penicillin V Acylase, Chain A"/>
    <property type="match status" value="1"/>
</dbReference>
<keyword evidence="12" id="KW-0865">Zymogen</keyword>
<evidence type="ECO:0000259" key="19">
    <source>
        <dbReference type="Pfam" id="PF02275"/>
    </source>
</evidence>
<dbReference type="EMBL" id="KZ308255">
    <property type="protein sequence ID" value="KAG8225838.1"/>
    <property type="molecule type" value="Genomic_DNA"/>
</dbReference>
<evidence type="ECO:0000256" key="9">
    <source>
        <dbReference type="ARBA" id="ARBA00022801"/>
    </source>
</evidence>
<dbReference type="GO" id="GO:0017040">
    <property type="term" value="F:N-acylsphingosine amidohydrolase activity"/>
    <property type="evidence" value="ECO:0007669"/>
    <property type="project" value="UniProtKB-EC"/>
</dbReference>
<dbReference type="Proteomes" id="UP000792457">
    <property type="component" value="Unassembled WGS sequence"/>
</dbReference>
<keyword evidence="8" id="KW-0732">Signal</keyword>
<evidence type="ECO:0000259" key="20">
    <source>
        <dbReference type="Pfam" id="PF15508"/>
    </source>
</evidence>
<keyword evidence="15" id="KW-0458">Lysosome</keyword>
<evidence type="ECO:0000256" key="3">
    <source>
        <dbReference type="ARBA" id="ARBA00004760"/>
    </source>
</evidence>
<feature type="active site" description="Nucleophile" evidence="18">
    <location>
        <position position="117"/>
    </location>
</feature>
<evidence type="ECO:0000256" key="8">
    <source>
        <dbReference type="ARBA" id="ARBA00022729"/>
    </source>
</evidence>
<dbReference type="GO" id="GO:0005576">
    <property type="term" value="C:extracellular region"/>
    <property type="evidence" value="ECO:0007669"/>
    <property type="project" value="UniProtKB-SubCell"/>
</dbReference>
<dbReference type="EC" id="3.5.1.23" evidence="6"/>
<keyword evidence="9 17" id="KW-0378">Hydrolase</keyword>
<feature type="domain" description="Choloylglycine hydrolase/NAAA C-terminal" evidence="19">
    <location>
        <begin position="117"/>
        <end position="302"/>
    </location>
</feature>
<dbReference type="PANTHER" id="PTHR28583">
    <property type="entry name" value="ACID AMIDASE"/>
    <property type="match status" value="1"/>
</dbReference>
<evidence type="ECO:0000313" key="22">
    <source>
        <dbReference type="Proteomes" id="UP000792457"/>
    </source>
</evidence>
<dbReference type="GO" id="GO:0016020">
    <property type="term" value="C:membrane"/>
    <property type="evidence" value="ECO:0007669"/>
    <property type="project" value="GOC"/>
</dbReference>
<evidence type="ECO:0000256" key="11">
    <source>
        <dbReference type="ARBA" id="ARBA00023098"/>
    </source>
</evidence>
<comment type="caution">
    <text evidence="21">The sequence shown here is derived from an EMBL/GenBank/DDBJ whole genome shotgun (WGS) entry which is preliminary data.</text>
</comment>
<dbReference type="AlphaFoldDB" id="A0A8K0K4H1"/>
<evidence type="ECO:0000256" key="4">
    <source>
        <dbReference type="ARBA" id="ARBA00004991"/>
    </source>
</evidence>
<accession>A0A8K0K4H1</accession>
<keyword evidence="22" id="KW-1185">Reference proteome</keyword>
<reference evidence="21" key="2">
    <citation type="submission" date="2017-10" db="EMBL/GenBank/DDBJ databases">
        <title>Ladona fulva Genome sequencing and assembly.</title>
        <authorList>
            <person name="Murali S."/>
            <person name="Richards S."/>
            <person name="Bandaranaike D."/>
            <person name="Bellair M."/>
            <person name="Blankenburg K."/>
            <person name="Chao H."/>
            <person name="Dinh H."/>
            <person name="Doddapaneni H."/>
            <person name="Dugan-Rocha S."/>
            <person name="Elkadiri S."/>
            <person name="Gnanaolivu R."/>
            <person name="Hernandez B."/>
            <person name="Skinner E."/>
            <person name="Javaid M."/>
            <person name="Lee S."/>
            <person name="Li M."/>
            <person name="Ming W."/>
            <person name="Munidasa M."/>
            <person name="Muniz J."/>
            <person name="Nguyen L."/>
            <person name="Hughes D."/>
            <person name="Osuji N."/>
            <person name="Pu L.-L."/>
            <person name="Puazo M."/>
            <person name="Qu C."/>
            <person name="Quiroz J."/>
            <person name="Raj R."/>
            <person name="Weissenberger G."/>
            <person name="Xin Y."/>
            <person name="Zou X."/>
            <person name="Han Y."/>
            <person name="Worley K."/>
            <person name="Muzny D."/>
            <person name="Gibbs R."/>
        </authorList>
    </citation>
    <scope>NUCLEOTIDE SEQUENCE</scope>
    <source>
        <strain evidence="21">Sampled in the wild</strain>
    </source>
</reference>
<evidence type="ECO:0000256" key="6">
    <source>
        <dbReference type="ARBA" id="ARBA00011891"/>
    </source>
</evidence>
<dbReference type="GO" id="GO:0005764">
    <property type="term" value="C:lysosome"/>
    <property type="evidence" value="ECO:0007669"/>
    <property type="project" value="UniProtKB-SubCell"/>
</dbReference>
<dbReference type="Pfam" id="PF02275">
    <property type="entry name" value="CBAH"/>
    <property type="match status" value="1"/>
</dbReference>
<organism evidence="21 22">
    <name type="scientific">Ladona fulva</name>
    <name type="common">Scarce chaser dragonfly</name>
    <name type="synonym">Libellula fulva</name>
    <dbReference type="NCBI Taxonomy" id="123851"/>
    <lineage>
        <taxon>Eukaryota</taxon>
        <taxon>Metazoa</taxon>
        <taxon>Ecdysozoa</taxon>
        <taxon>Arthropoda</taxon>
        <taxon>Hexapoda</taxon>
        <taxon>Insecta</taxon>
        <taxon>Pterygota</taxon>
        <taxon>Palaeoptera</taxon>
        <taxon>Odonata</taxon>
        <taxon>Epiprocta</taxon>
        <taxon>Anisoptera</taxon>
        <taxon>Libelluloidea</taxon>
        <taxon>Libellulidae</taxon>
        <taxon>Ladona</taxon>
    </lineage>
</organism>
<keyword evidence="11 17" id="KW-0443">Lipid metabolism</keyword>
<evidence type="ECO:0000256" key="16">
    <source>
        <dbReference type="ARBA" id="ARBA00040588"/>
    </source>
</evidence>
<evidence type="ECO:0000256" key="15">
    <source>
        <dbReference type="ARBA" id="ARBA00023228"/>
    </source>
</evidence>
<dbReference type="PIRSF" id="PIRSF017632">
    <property type="entry name" value="Acid_ceramidase-like"/>
    <property type="match status" value="1"/>
</dbReference>
<evidence type="ECO:0000256" key="13">
    <source>
        <dbReference type="ARBA" id="ARBA00023157"/>
    </source>
</evidence>
<comment type="pathway">
    <text evidence="4">Sphingolipid metabolism.</text>
</comment>
<comment type="similarity">
    <text evidence="5 17">Belongs to the acid ceramidase family.</text>
</comment>
<comment type="subcellular location">
    <subcellularLocation>
        <location evidence="1">Lysosome</location>
    </subcellularLocation>
    <subcellularLocation>
        <location evidence="2">Secreted</location>
    </subcellularLocation>
</comment>
<evidence type="ECO:0000256" key="2">
    <source>
        <dbReference type="ARBA" id="ARBA00004613"/>
    </source>
</evidence>
<dbReference type="InterPro" id="IPR029132">
    <property type="entry name" value="CBAH/NAAA_C"/>
</dbReference>
<dbReference type="Pfam" id="PF15508">
    <property type="entry name" value="NAAA-beta"/>
    <property type="match status" value="1"/>
</dbReference>
<evidence type="ECO:0000256" key="1">
    <source>
        <dbReference type="ARBA" id="ARBA00004371"/>
    </source>
</evidence>
<dbReference type="InterPro" id="IPR016699">
    <property type="entry name" value="Acid_ceramidase-like"/>
</dbReference>
<proteinExistence type="inferred from homology"/>
<sequence length="371" mass="42929">MPSYRLRFKGCAHNSTEYRNQTNNYVINLDQPPKQRWIALVMDYKKEISDLIENIKKNVDDLFGAKLIQLVEVYMPYLAKTLPKIYYEEMVGISEAIDTQLGEVVLYNLFYEFFSVCTSVIVESPSGSIYHGRNLDFGLFMGWSVKNKTWVTSNFLRKMVVTLDFQKNGTTIYKSVNFAGYIGILTGMKPNIFSFSVNERFRLNGGFVGITEWIIGFRHQNWLAVLTREVMEQAKTYTSAQKMLSNPKLVAPVYFILAGTKSSQGCIITRGRGSFDLWRIGEKRYRQNGTWYQVQTNYDHWKNPPFYDDRQFPAEFCIEELGQDDPVKTLQGVLSTRPVLNKLTIYSAVMQASSGKLDMWLQDCNDPCWPW</sequence>
<dbReference type="PANTHER" id="PTHR28583:SF1">
    <property type="entry name" value="ACID CERAMIDASE"/>
    <property type="match status" value="1"/>
</dbReference>
<feature type="domain" description="Acid ceramidase N-terminal" evidence="20">
    <location>
        <begin position="25"/>
        <end position="81"/>
    </location>
</feature>
<reference evidence="21" key="1">
    <citation type="submission" date="2013-04" db="EMBL/GenBank/DDBJ databases">
        <authorList>
            <person name="Qu J."/>
            <person name="Murali S.C."/>
            <person name="Bandaranaike D."/>
            <person name="Bellair M."/>
            <person name="Blankenburg K."/>
            <person name="Chao H."/>
            <person name="Dinh H."/>
            <person name="Doddapaneni H."/>
            <person name="Downs B."/>
            <person name="Dugan-Rocha S."/>
            <person name="Elkadiri S."/>
            <person name="Gnanaolivu R.D."/>
            <person name="Hernandez B."/>
            <person name="Javaid M."/>
            <person name="Jayaseelan J.C."/>
            <person name="Lee S."/>
            <person name="Li M."/>
            <person name="Ming W."/>
            <person name="Munidasa M."/>
            <person name="Muniz J."/>
            <person name="Nguyen L."/>
            <person name="Ongeri F."/>
            <person name="Osuji N."/>
            <person name="Pu L.-L."/>
            <person name="Puazo M."/>
            <person name="Qu C."/>
            <person name="Quiroz J."/>
            <person name="Raj R."/>
            <person name="Weissenberger G."/>
            <person name="Xin Y."/>
            <person name="Zou X."/>
            <person name="Han Y."/>
            <person name="Richards S."/>
            <person name="Worley K."/>
            <person name="Muzny D."/>
            <person name="Gibbs R."/>
        </authorList>
    </citation>
    <scope>NUCLEOTIDE SEQUENCE</scope>
    <source>
        <strain evidence="21">Sampled in the wild</strain>
    </source>
</reference>
<keyword evidence="10" id="KW-0746">Sphingolipid metabolism</keyword>
<evidence type="ECO:0000256" key="7">
    <source>
        <dbReference type="ARBA" id="ARBA00022525"/>
    </source>
</evidence>
<evidence type="ECO:0000313" key="21">
    <source>
        <dbReference type="EMBL" id="KAG8225838.1"/>
    </source>
</evidence>
<gene>
    <name evidence="21" type="ORF">J437_LFUL004767</name>
</gene>
<dbReference type="InterPro" id="IPR029130">
    <property type="entry name" value="Acid_ceramidase_N"/>
</dbReference>
<keyword evidence="14" id="KW-0325">Glycoprotein</keyword>
<evidence type="ECO:0000256" key="10">
    <source>
        <dbReference type="ARBA" id="ARBA00022919"/>
    </source>
</evidence>
<evidence type="ECO:0000256" key="14">
    <source>
        <dbReference type="ARBA" id="ARBA00023180"/>
    </source>
</evidence>
<dbReference type="GO" id="GO:0006631">
    <property type="term" value="P:fatty acid metabolic process"/>
    <property type="evidence" value="ECO:0007669"/>
    <property type="project" value="InterPro"/>
</dbReference>
<dbReference type="OrthoDB" id="5273684at2759"/>
<evidence type="ECO:0000256" key="17">
    <source>
        <dbReference type="PIRNR" id="PIRNR017632"/>
    </source>
</evidence>
<keyword evidence="7" id="KW-0964">Secreted</keyword>